<dbReference type="Gene3D" id="3.10.20.30">
    <property type="match status" value="1"/>
</dbReference>
<evidence type="ECO:0000313" key="5">
    <source>
        <dbReference type="Proteomes" id="UP000054262"/>
    </source>
</evidence>
<dbReference type="AlphaFoldDB" id="A0P6L7"/>
<dbReference type="SUPFAM" id="SSF54285">
    <property type="entry name" value="MoaD/ThiS"/>
    <property type="match status" value="1"/>
</dbReference>
<gene>
    <name evidence="4" type="ORF">MB2181_03850</name>
</gene>
<name>A0P6L7_9PROT</name>
<accession>A0P6L7</accession>
<dbReference type="InterPro" id="IPR012675">
    <property type="entry name" value="Beta-grasp_dom_sf"/>
</dbReference>
<dbReference type="GO" id="GO:1990133">
    <property type="term" value="C:molybdopterin adenylyltransferase complex"/>
    <property type="evidence" value="ECO:0007669"/>
    <property type="project" value="TreeGrafter"/>
</dbReference>
<dbReference type="EMBL" id="AAUX01000001">
    <property type="protein sequence ID" value="EAV47177.1"/>
    <property type="molecule type" value="Genomic_DNA"/>
</dbReference>
<evidence type="ECO:0000256" key="3">
    <source>
        <dbReference type="ARBA" id="ARBA00024247"/>
    </source>
</evidence>
<keyword evidence="5" id="KW-1185">Reference proteome</keyword>
<dbReference type="CDD" id="cd00754">
    <property type="entry name" value="Ubl_MoaD"/>
    <property type="match status" value="1"/>
</dbReference>
<dbReference type="InterPro" id="IPR044672">
    <property type="entry name" value="MOCS2A"/>
</dbReference>
<dbReference type="GO" id="GO:0000166">
    <property type="term" value="F:nucleotide binding"/>
    <property type="evidence" value="ECO:0007669"/>
    <property type="project" value="UniProtKB-KW"/>
</dbReference>
<protein>
    <recommendedName>
        <fullName evidence="3">Molybdopterin synthase sulfur carrier subunit</fullName>
    </recommendedName>
</protein>
<dbReference type="Proteomes" id="UP000054262">
    <property type="component" value="Unassembled WGS sequence"/>
</dbReference>
<dbReference type="PANTHER" id="PTHR33359:SF1">
    <property type="entry name" value="MOLYBDOPTERIN SYNTHASE SULFUR CARRIER SUBUNIT"/>
    <property type="match status" value="1"/>
</dbReference>
<proteinExistence type="inferred from homology"/>
<keyword evidence="1" id="KW-0547">Nucleotide-binding</keyword>
<dbReference type="Pfam" id="PF02597">
    <property type="entry name" value="ThiS"/>
    <property type="match status" value="1"/>
</dbReference>
<comment type="similarity">
    <text evidence="2">Belongs to the MoaD family.</text>
</comment>
<dbReference type="PANTHER" id="PTHR33359">
    <property type="entry name" value="MOLYBDOPTERIN SYNTHASE SULFUR CARRIER SUBUNIT"/>
    <property type="match status" value="1"/>
</dbReference>
<dbReference type="InterPro" id="IPR003749">
    <property type="entry name" value="ThiS/MoaD-like"/>
</dbReference>
<reference evidence="4 5" key="1">
    <citation type="submission" date="2006-11" db="EMBL/GenBank/DDBJ databases">
        <authorList>
            <person name="Giovannoni S."/>
            <person name="Vergin K."/>
            <person name="Ferriera S."/>
            <person name="Johnson J."/>
            <person name="Kravitz S."/>
            <person name="Beeson K."/>
            <person name="Sutton G."/>
            <person name="Rogers Y.-H."/>
            <person name="Friedman R."/>
            <person name="Frazier M."/>
            <person name="Venter J.C."/>
        </authorList>
    </citation>
    <scope>NUCLEOTIDE SEQUENCE [LARGE SCALE GENOMIC DNA]</scope>
    <source>
        <strain evidence="4 5">HTCC2181</strain>
    </source>
</reference>
<comment type="caution">
    <text evidence="4">The sequence shown here is derived from an EMBL/GenBank/DDBJ whole genome shotgun (WGS) entry which is preliminary data.</text>
</comment>
<sequence>MKINILFFASLRELFNSDSMEVTKPENIMSVRELLDFYADNEKGPWLELSKRFSTIRVAVNHSIVDWDTLINEGDEIAFLPPITGG</sequence>
<organism evidence="4 5">
    <name type="scientific">Methylophilales bacterium HTCC2181</name>
    <dbReference type="NCBI Taxonomy" id="383631"/>
    <lineage>
        <taxon>Bacteria</taxon>
        <taxon>Pseudomonadati</taxon>
        <taxon>Pseudomonadota</taxon>
        <taxon>Betaproteobacteria</taxon>
        <taxon>Nitrosomonadales</taxon>
        <taxon>OM43 clade</taxon>
    </lineage>
</organism>
<dbReference type="GO" id="GO:0006777">
    <property type="term" value="P:Mo-molybdopterin cofactor biosynthetic process"/>
    <property type="evidence" value="ECO:0007669"/>
    <property type="project" value="InterPro"/>
</dbReference>
<dbReference type="InterPro" id="IPR016155">
    <property type="entry name" value="Mopterin_synth/thiamin_S_b"/>
</dbReference>
<evidence type="ECO:0000256" key="2">
    <source>
        <dbReference type="ARBA" id="ARBA00024200"/>
    </source>
</evidence>
<dbReference type="NCBIfam" id="TIGR01682">
    <property type="entry name" value="moaD"/>
    <property type="match status" value="1"/>
</dbReference>
<evidence type="ECO:0000313" key="4">
    <source>
        <dbReference type="EMBL" id="EAV47177.1"/>
    </source>
</evidence>
<evidence type="ECO:0000256" key="1">
    <source>
        <dbReference type="ARBA" id="ARBA00022741"/>
    </source>
</evidence>